<name>A0A060YM04_ONCMY</name>
<dbReference type="PANTHER" id="PTHR46730">
    <property type="entry name" value="POLYCYSTIN-1"/>
    <property type="match status" value="1"/>
</dbReference>
<dbReference type="PROSITE" id="PS50095">
    <property type="entry name" value="PLAT"/>
    <property type="match status" value="1"/>
</dbReference>
<dbReference type="PANTHER" id="PTHR46730:SF4">
    <property type="entry name" value="POLYCYSTIC KIDNEY DISEASE PROTEIN 1-LIKE 1"/>
    <property type="match status" value="1"/>
</dbReference>
<sequence>MLYTRTQTRVCSSCSHLSPLAVVQQQIQSSHDDSADLAQFISLPSDVTVVCVCVVCVCLYALGMVVCKRADLISERNQGVYYLSDNAPSDTHLYSVTIHTGLRSSPSMTAKVHIVLYGEDGVSQTRQLHDPECLLFRRNSRNTFILSTVDSLGPLWGLHLWHDNTGPSPTWYLRQVEVCEVKGKGRSWLFLGQCWLAVDEGDRQVERRLRVCDQGPGFTKLLYLKLSEYLSDFHLWLSVYSGPSPSVFTHTQRLSVCLLLLLGYMCVNTLLLSGLDDQVKLGIIDVSTVSLTTGLLSALAVLPVASALSFLFRLREVRVKRSEVKQDMVRLPDIYSIEGRTHTHTYTHTHMHSLWPAMVLSYNNSISKERDRNLNDSSKLLGNNQVGNSTSRCLGGRLSPLPRWSHLLSWVLCLALGLSSLVVTIVLGIRFSSSKTLLWIHSVIFSLLSCVFLIQPAVILAVAVVVSFWRRKRPDFSSFSAVPGFQAETLKLWTQDGSCVPELFLLSPPHPPQERCSHFDRVTT</sequence>
<feature type="transmembrane region" description="Helical" evidence="7">
    <location>
        <begin position="254"/>
        <end position="275"/>
    </location>
</feature>
<dbReference type="InterPro" id="IPR036392">
    <property type="entry name" value="PLAT/LH2_dom_sf"/>
</dbReference>
<dbReference type="GO" id="GO:0005886">
    <property type="term" value="C:plasma membrane"/>
    <property type="evidence" value="ECO:0007669"/>
    <property type="project" value="TreeGrafter"/>
</dbReference>
<keyword evidence="2 7" id="KW-0812">Transmembrane</keyword>
<dbReference type="PaxDb" id="8022-A0A060YM04"/>
<feature type="transmembrane region" description="Helical" evidence="7">
    <location>
        <begin position="407"/>
        <end position="431"/>
    </location>
</feature>
<feature type="transmembrane region" description="Helical" evidence="7">
    <location>
        <begin position="47"/>
        <end position="67"/>
    </location>
</feature>
<feature type="domain" description="PLAT" evidence="8">
    <location>
        <begin position="92"/>
        <end position="210"/>
    </location>
</feature>
<dbReference type="STRING" id="8022.A0A060YM04"/>
<dbReference type="InterPro" id="IPR001024">
    <property type="entry name" value="PLAT/LH2_dom"/>
</dbReference>
<evidence type="ECO:0000256" key="7">
    <source>
        <dbReference type="SAM" id="Phobius"/>
    </source>
</evidence>
<dbReference type="PRINTS" id="PR00500">
    <property type="entry name" value="POLYCYSTIN1"/>
</dbReference>
<evidence type="ECO:0000256" key="4">
    <source>
        <dbReference type="ARBA" id="ARBA00022989"/>
    </source>
</evidence>
<keyword evidence="4 7" id="KW-1133">Transmembrane helix</keyword>
<dbReference type="Pfam" id="PF01477">
    <property type="entry name" value="PLAT"/>
    <property type="match status" value="1"/>
</dbReference>
<feature type="transmembrane region" description="Helical" evidence="7">
    <location>
        <begin position="295"/>
        <end position="312"/>
    </location>
</feature>
<evidence type="ECO:0000256" key="6">
    <source>
        <dbReference type="PROSITE-ProRule" id="PRU00152"/>
    </source>
</evidence>
<evidence type="ECO:0000256" key="1">
    <source>
        <dbReference type="ARBA" id="ARBA00004370"/>
    </source>
</evidence>
<dbReference type="EMBL" id="FR913516">
    <property type="protein sequence ID" value="CDQ92597.1"/>
    <property type="molecule type" value="Genomic_DNA"/>
</dbReference>
<keyword evidence="3" id="KW-0677">Repeat</keyword>
<proteinExistence type="predicted"/>
<reference evidence="9" key="2">
    <citation type="submission" date="2014-03" db="EMBL/GenBank/DDBJ databases">
        <authorList>
            <person name="Genoscope - CEA"/>
        </authorList>
    </citation>
    <scope>NUCLEOTIDE SEQUENCE</scope>
</reference>
<protein>
    <recommendedName>
        <fullName evidence="8">PLAT domain-containing protein</fullName>
    </recommendedName>
</protein>
<comment type="subcellular location">
    <subcellularLocation>
        <location evidence="1">Membrane</location>
    </subcellularLocation>
</comment>
<feature type="transmembrane region" description="Helical" evidence="7">
    <location>
        <begin position="443"/>
        <end position="469"/>
    </location>
</feature>
<accession>A0A060YM04</accession>
<evidence type="ECO:0000313" key="9">
    <source>
        <dbReference type="EMBL" id="CDQ92597.1"/>
    </source>
</evidence>
<organism evidence="9 10">
    <name type="scientific">Oncorhynchus mykiss</name>
    <name type="common">Rainbow trout</name>
    <name type="synonym">Salmo gairdneri</name>
    <dbReference type="NCBI Taxonomy" id="8022"/>
    <lineage>
        <taxon>Eukaryota</taxon>
        <taxon>Metazoa</taxon>
        <taxon>Chordata</taxon>
        <taxon>Craniata</taxon>
        <taxon>Vertebrata</taxon>
        <taxon>Euteleostomi</taxon>
        <taxon>Actinopterygii</taxon>
        <taxon>Neopterygii</taxon>
        <taxon>Teleostei</taxon>
        <taxon>Protacanthopterygii</taxon>
        <taxon>Salmoniformes</taxon>
        <taxon>Salmonidae</taxon>
        <taxon>Salmoninae</taxon>
        <taxon>Oncorhynchus</taxon>
    </lineage>
</organism>
<evidence type="ECO:0000259" key="8">
    <source>
        <dbReference type="PROSITE" id="PS50095"/>
    </source>
</evidence>
<dbReference type="GO" id="GO:0005261">
    <property type="term" value="F:monoatomic cation channel activity"/>
    <property type="evidence" value="ECO:0007669"/>
    <property type="project" value="TreeGrafter"/>
</dbReference>
<dbReference type="Proteomes" id="UP000193380">
    <property type="component" value="Unassembled WGS sequence"/>
</dbReference>
<reference evidence="9" key="1">
    <citation type="journal article" date="2014" name="Nat. Commun.">
        <title>The rainbow trout genome provides novel insights into evolution after whole-genome duplication in vertebrates.</title>
        <authorList>
            <person name="Berthelot C."/>
            <person name="Brunet F."/>
            <person name="Chalopin D."/>
            <person name="Juanchich A."/>
            <person name="Bernard M."/>
            <person name="Noel B."/>
            <person name="Bento P."/>
            <person name="Da Silva C."/>
            <person name="Labadie K."/>
            <person name="Alberti A."/>
            <person name="Aury J.M."/>
            <person name="Louis A."/>
            <person name="Dehais P."/>
            <person name="Bardou P."/>
            <person name="Montfort J."/>
            <person name="Klopp C."/>
            <person name="Cabau C."/>
            <person name="Gaspin C."/>
            <person name="Thorgaard G.H."/>
            <person name="Boussaha M."/>
            <person name="Quillet E."/>
            <person name="Guyomard R."/>
            <person name="Galiana D."/>
            <person name="Bobe J."/>
            <person name="Volff J.N."/>
            <person name="Genet C."/>
            <person name="Wincker P."/>
            <person name="Jaillon O."/>
            <person name="Roest Crollius H."/>
            <person name="Guiguen Y."/>
        </authorList>
    </citation>
    <scope>NUCLEOTIDE SEQUENCE [LARGE SCALE GENOMIC DNA]</scope>
</reference>
<dbReference type="Gene3D" id="2.60.60.20">
    <property type="entry name" value="PLAT/LH2 domain"/>
    <property type="match status" value="1"/>
</dbReference>
<dbReference type="InterPro" id="IPR000434">
    <property type="entry name" value="PC1"/>
</dbReference>
<evidence type="ECO:0000256" key="2">
    <source>
        <dbReference type="ARBA" id="ARBA00022692"/>
    </source>
</evidence>
<evidence type="ECO:0000256" key="3">
    <source>
        <dbReference type="ARBA" id="ARBA00022737"/>
    </source>
</evidence>
<dbReference type="GO" id="GO:0006816">
    <property type="term" value="P:calcium ion transport"/>
    <property type="evidence" value="ECO:0007669"/>
    <property type="project" value="TreeGrafter"/>
</dbReference>
<comment type="caution">
    <text evidence="6">Lacks conserved residue(s) required for the propagation of feature annotation.</text>
</comment>
<gene>
    <name evidence="9" type="ORF">GSONMT00012388001</name>
</gene>
<dbReference type="AlphaFoldDB" id="A0A060YM04"/>
<keyword evidence="5 7" id="KW-0472">Membrane</keyword>
<dbReference type="SMART" id="SM00308">
    <property type="entry name" value="LH2"/>
    <property type="match status" value="1"/>
</dbReference>
<dbReference type="SUPFAM" id="SSF49723">
    <property type="entry name" value="Lipase/lipooxygenase domain (PLAT/LH2 domain)"/>
    <property type="match status" value="1"/>
</dbReference>
<evidence type="ECO:0000313" key="10">
    <source>
        <dbReference type="Proteomes" id="UP000193380"/>
    </source>
</evidence>
<evidence type="ECO:0000256" key="5">
    <source>
        <dbReference type="ARBA" id="ARBA00023136"/>
    </source>
</evidence>